<gene>
    <name evidence="3" type="ORF">A4R35_21705</name>
</gene>
<sequence>MARPAKRVSPDTLGGRIRAARQSLRLSLADVADGRYSTSLISQIERNRVEPSPESLRFLAERLNLPLDDLMVLVQQQRESEAEANRYKENEEKLNHALRLLESKHVKAALDMVKTINIEHAPPSLRWRLYALKGQCFFSMREFVEAQRQFFQAAALRPERLPTEQVYEATLLHLHLAATCRELGHLDLANDHYETVLKLMQPETPIHYVAEAHWGIALVSFERADSHRDDEQWAVESEQLKYRALRHAENARTLYRSIGDEINESLLSCEIALIYQGLGRLDEARACLREVLERWQPRVAAAVPAGKNTLEERRQKREANVVAAAAAYLASLELQCQQYEVALEYVRQAHEAARKSYTLRRAEAYLIEGQILEAMEQERGAAPGGQSGAERAFRAAIEELKPTHRMAALIHAHDLLGRHLLKRGRIKEGEYELDVARALAQTRRQWQEPLAITDEL</sequence>
<organism evidence="3 4">
    <name type="scientific">Thermogemmatispora tikiterensis</name>
    <dbReference type="NCBI Taxonomy" id="1825093"/>
    <lineage>
        <taxon>Bacteria</taxon>
        <taxon>Bacillati</taxon>
        <taxon>Chloroflexota</taxon>
        <taxon>Ktedonobacteria</taxon>
        <taxon>Thermogemmatisporales</taxon>
        <taxon>Thermogemmatisporaceae</taxon>
        <taxon>Thermogemmatispora</taxon>
    </lineage>
</organism>
<dbReference type="Pfam" id="PF01381">
    <property type="entry name" value="HTH_3"/>
    <property type="match status" value="1"/>
</dbReference>
<dbReference type="Pfam" id="PF13181">
    <property type="entry name" value="TPR_8"/>
    <property type="match status" value="1"/>
</dbReference>
<evidence type="ECO:0000256" key="1">
    <source>
        <dbReference type="SAM" id="Coils"/>
    </source>
</evidence>
<dbReference type="InterPro" id="IPR053163">
    <property type="entry name" value="HTH-type_regulator_Rgg"/>
</dbReference>
<feature type="domain" description="HTH cro/C1-type" evidence="2">
    <location>
        <begin position="17"/>
        <end position="70"/>
    </location>
</feature>
<dbReference type="PANTHER" id="PTHR37038">
    <property type="entry name" value="TRANSCRIPTIONAL REGULATOR-RELATED"/>
    <property type="match status" value="1"/>
</dbReference>
<dbReference type="Gene3D" id="1.25.40.10">
    <property type="entry name" value="Tetratricopeptide repeat domain"/>
    <property type="match status" value="2"/>
</dbReference>
<dbReference type="CDD" id="cd00093">
    <property type="entry name" value="HTH_XRE"/>
    <property type="match status" value="1"/>
</dbReference>
<dbReference type="EMBL" id="MCIF01000002">
    <property type="protein sequence ID" value="RAQ98172.1"/>
    <property type="molecule type" value="Genomic_DNA"/>
</dbReference>
<feature type="coiled-coil region" evidence="1">
    <location>
        <begin position="70"/>
        <end position="104"/>
    </location>
</feature>
<dbReference type="PROSITE" id="PS50943">
    <property type="entry name" value="HTH_CROC1"/>
    <property type="match status" value="1"/>
</dbReference>
<dbReference type="Gene3D" id="1.10.260.40">
    <property type="entry name" value="lambda repressor-like DNA-binding domains"/>
    <property type="match status" value="1"/>
</dbReference>
<dbReference type="Proteomes" id="UP000248706">
    <property type="component" value="Unassembled WGS sequence"/>
</dbReference>
<name>A0A328VPP5_9CHLR</name>
<dbReference type="InterPro" id="IPR010982">
    <property type="entry name" value="Lambda_DNA-bd_dom_sf"/>
</dbReference>
<dbReference type="SMART" id="SM00530">
    <property type="entry name" value="HTH_XRE"/>
    <property type="match status" value="1"/>
</dbReference>
<dbReference type="SUPFAM" id="SSF47413">
    <property type="entry name" value="lambda repressor-like DNA-binding domains"/>
    <property type="match status" value="1"/>
</dbReference>
<keyword evidence="4" id="KW-1185">Reference proteome</keyword>
<dbReference type="InterPro" id="IPR019734">
    <property type="entry name" value="TPR_rpt"/>
</dbReference>
<reference evidence="3 4" key="1">
    <citation type="submission" date="2016-08" db="EMBL/GenBank/DDBJ databases">
        <title>Analysis of Carbohydrate Active Enzymes in Thermogemmatispora T81 Reveals Carbohydrate Degradation Ability.</title>
        <authorList>
            <person name="Tomazini A."/>
            <person name="Lal S."/>
            <person name="Stott M."/>
            <person name="Henrissat B."/>
            <person name="Polikarpov I."/>
            <person name="Sparling R."/>
            <person name="Levin D.B."/>
        </authorList>
    </citation>
    <scope>NUCLEOTIDE SEQUENCE [LARGE SCALE GENOMIC DNA]</scope>
    <source>
        <strain evidence="3 4">T81</strain>
    </source>
</reference>
<dbReference type="PANTHER" id="PTHR37038:SF14">
    <property type="entry name" value="TRANSCRIPTIONAL ACTIVATOR"/>
    <property type="match status" value="1"/>
</dbReference>
<accession>A0A328VPP5</accession>
<proteinExistence type="predicted"/>
<evidence type="ECO:0000313" key="4">
    <source>
        <dbReference type="Proteomes" id="UP000248706"/>
    </source>
</evidence>
<dbReference type="InterPro" id="IPR011990">
    <property type="entry name" value="TPR-like_helical_dom_sf"/>
</dbReference>
<dbReference type="OrthoDB" id="9814553at2"/>
<dbReference type="InterPro" id="IPR001387">
    <property type="entry name" value="Cro/C1-type_HTH"/>
</dbReference>
<evidence type="ECO:0000259" key="2">
    <source>
        <dbReference type="PROSITE" id="PS50943"/>
    </source>
</evidence>
<keyword evidence="1" id="KW-0175">Coiled coil</keyword>
<dbReference type="SMART" id="SM00028">
    <property type="entry name" value="TPR"/>
    <property type="match status" value="4"/>
</dbReference>
<dbReference type="SUPFAM" id="SSF48452">
    <property type="entry name" value="TPR-like"/>
    <property type="match status" value="2"/>
</dbReference>
<protein>
    <recommendedName>
        <fullName evidence="2">HTH cro/C1-type domain-containing protein</fullName>
    </recommendedName>
</protein>
<dbReference type="RefSeq" id="WP_112433217.1">
    <property type="nucleotide sequence ID" value="NZ_MCIF01000002.1"/>
</dbReference>
<dbReference type="GO" id="GO:0003677">
    <property type="term" value="F:DNA binding"/>
    <property type="evidence" value="ECO:0007669"/>
    <property type="project" value="InterPro"/>
</dbReference>
<dbReference type="AlphaFoldDB" id="A0A328VPP5"/>
<evidence type="ECO:0000313" key="3">
    <source>
        <dbReference type="EMBL" id="RAQ98172.1"/>
    </source>
</evidence>
<comment type="caution">
    <text evidence="3">The sequence shown here is derived from an EMBL/GenBank/DDBJ whole genome shotgun (WGS) entry which is preliminary data.</text>
</comment>